<dbReference type="InterPro" id="IPR036890">
    <property type="entry name" value="HATPase_C_sf"/>
</dbReference>
<feature type="compositionally biased region" description="Low complexity" evidence="9">
    <location>
        <begin position="404"/>
        <end position="413"/>
    </location>
</feature>
<dbReference type="InterPro" id="IPR003594">
    <property type="entry name" value="HATPase_dom"/>
</dbReference>
<gene>
    <name evidence="12" type="ORF">ACFFTU_15350</name>
</gene>
<organism evidence="12 13">
    <name type="scientific">Streptomyces cremeus</name>
    <dbReference type="NCBI Taxonomy" id="66881"/>
    <lineage>
        <taxon>Bacteria</taxon>
        <taxon>Bacillati</taxon>
        <taxon>Actinomycetota</taxon>
        <taxon>Actinomycetes</taxon>
        <taxon>Kitasatosporales</taxon>
        <taxon>Streptomycetaceae</taxon>
        <taxon>Streptomyces</taxon>
    </lineage>
</organism>
<keyword evidence="5" id="KW-0547">Nucleotide-binding</keyword>
<evidence type="ECO:0000259" key="10">
    <source>
        <dbReference type="Pfam" id="PF02518"/>
    </source>
</evidence>
<dbReference type="EC" id="2.7.13.3" evidence="2"/>
<dbReference type="InterPro" id="IPR050482">
    <property type="entry name" value="Sensor_HK_TwoCompSys"/>
</dbReference>
<feature type="compositionally biased region" description="Pro residues" evidence="9">
    <location>
        <begin position="414"/>
        <end position="429"/>
    </location>
</feature>
<feature type="domain" description="Signal transduction histidine kinase subgroup 3 dimerisation and phosphoacceptor" evidence="11">
    <location>
        <begin position="169"/>
        <end position="231"/>
    </location>
</feature>
<protein>
    <recommendedName>
        <fullName evidence="2">histidine kinase</fullName>
        <ecNumber evidence="2">2.7.13.3</ecNumber>
    </recommendedName>
</protein>
<evidence type="ECO:0000256" key="8">
    <source>
        <dbReference type="ARBA" id="ARBA00023012"/>
    </source>
</evidence>
<dbReference type="InterPro" id="IPR011712">
    <property type="entry name" value="Sig_transdc_His_kin_sub3_dim/P"/>
</dbReference>
<feature type="domain" description="Histidine kinase/HSP90-like ATPase" evidence="10">
    <location>
        <begin position="273"/>
        <end position="380"/>
    </location>
</feature>
<dbReference type="SUPFAM" id="SSF55874">
    <property type="entry name" value="ATPase domain of HSP90 chaperone/DNA topoisomerase II/histidine kinase"/>
    <property type="match status" value="1"/>
</dbReference>
<dbReference type="CDD" id="cd16917">
    <property type="entry name" value="HATPase_UhpB-NarQ-NarX-like"/>
    <property type="match status" value="1"/>
</dbReference>
<dbReference type="GO" id="GO:0016301">
    <property type="term" value="F:kinase activity"/>
    <property type="evidence" value="ECO:0007669"/>
    <property type="project" value="UniProtKB-KW"/>
</dbReference>
<evidence type="ECO:0000256" key="2">
    <source>
        <dbReference type="ARBA" id="ARBA00012438"/>
    </source>
</evidence>
<dbReference type="RefSeq" id="WP_345228299.1">
    <property type="nucleotide sequence ID" value="NZ_BAAAXE010000015.1"/>
</dbReference>
<dbReference type="Gene3D" id="1.20.5.1930">
    <property type="match status" value="1"/>
</dbReference>
<comment type="caution">
    <text evidence="12">The sequence shown here is derived from an EMBL/GenBank/DDBJ whole genome shotgun (WGS) entry which is preliminary data.</text>
</comment>
<dbReference type="EMBL" id="JBHMCR010000007">
    <property type="protein sequence ID" value="MFB9521326.1"/>
    <property type="molecule type" value="Genomic_DNA"/>
</dbReference>
<keyword evidence="13" id="KW-1185">Reference proteome</keyword>
<comment type="catalytic activity">
    <reaction evidence="1">
        <text>ATP + protein L-histidine = ADP + protein N-phospho-L-histidine.</text>
        <dbReference type="EC" id="2.7.13.3"/>
    </reaction>
</comment>
<accession>A0ABV5PFL2</accession>
<keyword evidence="4" id="KW-0808">Transferase</keyword>
<dbReference type="Pfam" id="PF07730">
    <property type="entry name" value="HisKA_3"/>
    <property type="match status" value="1"/>
</dbReference>
<proteinExistence type="predicted"/>
<evidence type="ECO:0000313" key="13">
    <source>
        <dbReference type="Proteomes" id="UP001589718"/>
    </source>
</evidence>
<keyword evidence="8" id="KW-0902">Two-component regulatory system</keyword>
<reference evidence="12 13" key="1">
    <citation type="submission" date="2024-09" db="EMBL/GenBank/DDBJ databases">
        <authorList>
            <person name="Sun Q."/>
            <person name="Mori K."/>
        </authorList>
    </citation>
    <scope>NUCLEOTIDE SEQUENCE [LARGE SCALE GENOMIC DNA]</scope>
    <source>
        <strain evidence="12 13">JCM 4362</strain>
    </source>
</reference>
<evidence type="ECO:0000313" key="12">
    <source>
        <dbReference type="EMBL" id="MFB9521326.1"/>
    </source>
</evidence>
<feature type="region of interest" description="Disordered" evidence="9">
    <location>
        <begin position="382"/>
        <end position="429"/>
    </location>
</feature>
<evidence type="ECO:0000256" key="4">
    <source>
        <dbReference type="ARBA" id="ARBA00022679"/>
    </source>
</evidence>
<evidence type="ECO:0000256" key="6">
    <source>
        <dbReference type="ARBA" id="ARBA00022777"/>
    </source>
</evidence>
<evidence type="ECO:0000256" key="5">
    <source>
        <dbReference type="ARBA" id="ARBA00022741"/>
    </source>
</evidence>
<keyword evidence="3" id="KW-0597">Phosphoprotein</keyword>
<evidence type="ECO:0000256" key="3">
    <source>
        <dbReference type="ARBA" id="ARBA00022553"/>
    </source>
</evidence>
<evidence type="ECO:0000256" key="7">
    <source>
        <dbReference type="ARBA" id="ARBA00022840"/>
    </source>
</evidence>
<evidence type="ECO:0000256" key="9">
    <source>
        <dbReference type="SAM" id="MobiDB-lite"/>
    </source>
</evidence>
<dbReference type="Pfam" id="PF02518">
    <property type="entry name" value="HATPase_c"/>
    <property type="match status" value="1"/>
</dbReference>
<sequence>MRRRVPPWAVDASIVLLSAGEYLTVRSRVEPLVAATYVLAVAALVFRRKWPVAVTLVTVPAAASGYLWLAPLAALATAAATVPARLAVYGCAALMFFAAASPKSVAEARERTVDEWAATLIGPALFSIGPTAWGQLVRTRRELAARLRELQHSKEQERRLSVEMAVVEERARLAREMHDGVSHHVSLLSMEAHLLALEATDAEARSRAERIGELGGRAVDELRDVLGVLRGTGTRERLPRLSELPGLIEASGLPVQARCSVPTEHPGLTPDRELAVYRTVQEALTNAAKHAPGSRITVSVAVVVAVSAAESVSVSSGAAELCVDVVNSPSAREGGRGGGKERQGHGLVGLRERAVRLGGSMTAGQEPDGGFAVRVRLPLPAGHSADHPPGLPAARLADRAAGHPWTAPAAGSPTAPPPDRGAPRPVPAT</sequence>
<keyword evidence="7" id="KW-0067">ATP-binding</keyword>
<dbReference type="Proteomes" id="UP001589718">
    <property type="component" value="Unassembled WGS sequence"/>
</dbReference>
<dbReference type="PANTHER" id="PTHR24421">
    <property type="entry name" value="NITRATE/NITRITE SENSOR PROTEIN NARX-RELATED"/>
    <property type="match status" value="1"/>
</dbReference>
<dbReference type="Gene3D" id="3.30.565.10">
    <property type="entry name" value="Histidine kinase-like ATPase, C-terminal domain"/>
    <property type="match status" value="1"/>
</dbReference>
<keyword evidence="6 12" id="KW-0418">Kinase</keyword>
<evidence type="ECO:0000259" key="11">
    <source>
        <dbReference type="Pfam" id="PF07730"/>
    </source>
</evidence>
<dbReference type="PANTHER" id="PTHR24421:SF10">
    <property type="entry name" value="NITRATE_NITRITE SENSOR PROTEIN NARQ"/>
    <property type="match status" value="1"/>
</dbReference>
<name>A0ABV5PFL2_STRCM</name>
<evidence type="ECO:0000256" key="1">
    <source>
        <dbReference type="ARBA" id="ARBA00000085"/>
    </source>
</evidence>